<dbReference type="GeneID" id="28830785"/>
<dbReference type="InParanoid" id="A0A194XXC2"/>
<dbReference type="OrthoDB" id="2129688at2759"/>
<gene>
    <name evidence="1" type="ORF">LY89DRAFT_745316</name>
</gene>
<proteinExistence type="predicted"/>
<dbReference type="EMBL" id="KQ947404">
    <property type="protein sequence ID" value="KUJ24437.1"/>
    <property type="molecule type" value="Genomic_DNA"/>
</dbReference>
<evidence type="ECO:0000313" key="1">
    <source>
        <dbReference type="EMBL" id="KUJ24437.1"/>
    </source>
</evidence>
<name>A0A194XXC2_MOLSC</name>
<dbReference type="Proteomes" id="UP000070700">
    <property type="component" value="Unassembled WGS sequence"/>
</dbReference>
<dbReference type="KEGG" id="psco:LY89DRAFT_745316"/>
<accession>A0A194XXC2</accession>
<organism evidence="1 2">
    <name type="scientific">Mollisia scopiformis</name>
    <name type="common">Conifer needle endophyte fungus</name>
    <name type="synonym">Phialocephala scopiformis</name>
    <dbReference type="NCBI Taxonomy" id="149040"/>
    <lineage>
        <taxon>Eukaryota</taxon>
        <taxon>Fungi</taxon>
        <taxon>Dikarya</taxon>
        <taxon>Ascomycota</taxon>
        <taxon>Pezizomycotina</taxon>
        <taxon>Leotiomycetes</taxon>
        <taxon>Helotiales</taxon>
        <taxon>Mollisiaceae</taxon>
        <taxon>Mollisia</taxon>
    </lineage>
</organism>
<dbReference type="AlphaFoldDB" id="A0A194XXC2"/>
<protein>
    <submittedName>
        <fullName evidence="1">Uncharacterized protein</fullName>
    </submittedName>
</protein>
<sequence length="140" mass="15851">MYGKAYKLRDARVLKIIIELANYYCALPVVSHTLIGALLKGRIEVSDDVRSNFRHSCLYCGSQSTCYQSLMRQMRLPYFHFQINSAMPNFSESASLSLQAAVRPRIKTVQSSTFQKAFKRLSPRQPMASIDSCPSTNDAF</sequence>
<evidence type="ECO:0000313" key="2">
    <source>
        <dbReference type="Proteomes" id="UP000070700"/>
    </source>
</evidence>
<dbReference type="RefSeq" id="XP_018078792.1">
    <property type="nucleotide sequence ID" value="XM_018221059.1"/>
</dbReference>
<reference evidence="1 2" key="1">
    <citation type="submission" date="2015-10" db="EMBL/GenBank/DDBJ databases">
        <title>Full genome of DAOMC 229536 Phialocephala scopiformis, a fungal endophyte of spruce producing the potent anti-insectan compound rugulosin.</title>
        <authorList>
            <consortium name="DOE Joint Genome Institute"/>
            <person name="Walker A.K."/>
            <person name="Frasz S.L."/>
            <person name="Seifert K.A."/>
            <person name="Miller J.D."/>
            <person name="Mondo S.J."/>
            <person name="Labutti K."/>
            <person name="Lipzen A."/>
            <person name="Dockter R."/>
            <person name="Kennedy M."/>
            <person name="Grigoriev I.V."/>
            <person name="Spatafora J.W."/>
        </authorList>
    </citation>
    <scope>NUCLEOTIDE SEQUENCE [LARGE SCALE GENOMIC DNA]</scope>
    <source>
        <strain evidence="1 2">CBS 120377</strain>
    </source>
</reference>
<keyword evidence="2" id="KW-1185">Reference proteome</keyword>